<dbReference type="InterPro" id="IPR025323">
    <property type="entry name" value="DUF4229"/>
</dbReference>
<dbReference type="EMBL" id="CP039247">
    <property type="protein sequence ID" value="QCB27633.1"/>
    <property type="molecule type" value="Genomic_DNA"/>
</dbReference>
<dbReference type="Pfam" id="PF14012">
    <property type="entry name" value="DUF4229"/>
    <property type="match status" value="1"/>
</dbReference>
<keyword evidence="3" id="KW-1185">Reference proteome</keyword>
<evidence type="ECO:0000313" key="3">
    <source>
        <dbReference type="Proteomes" id="UP000296352"/>
    </source>
</evidence>
<dbReference type="Proteomes" id="UP000296352">
    <property type="component" value="Chromosome"/>
</dbReference>
<accession>A0A4P7QE04</accession>
<dbReference type="RefSeq" id="WP_246014331.1">
    <property type="nucleotide sequence ID" value="NZ_CP039247.1"/>
</dbReference>
<evidence type="ECO:0000256" key="1">
    <source>
        <dbReference type="SAM" id="Phobius"/>
    </source>
</evidence>
<evidence type="ECO:0008006" key="4">
    <source>
        <dbReference type="Google" id="ProtNLM"/>
    </source>
</evidence>
<dbReference type="KEGG" id="cee:CENDO_01655"/>
<reference evidence="2 3" key="1">
    <citation type="submission" date="2019-04" db="EMBL/GenBank/DDBJ databases">
        <title>Corynebacterium endometrii sp. nov., isolated from the uterus of a cow with endometritis.</title>
        <authorList>
            <person name="Ballas P."/>
            <person name="Ruckert C."/>
            <person name="Wagener K."/>
            <person name="Drillich M."/>
            <person name="Kaempfer P."/>
            <person name="Busse H.-J."/>
            <person name="Ehling-Schulz M."/>
        </authorList>
    </citation>
    <scope>NUCLEOTIDE SEQUENCE [LARGE SCALE GENOMIC DNA]</scope>
    <source>
        <strain evidence="2 3">LMM-1653</strain>
    </source>
</reference>
<keyword evidence="1" id="KW-1133">Transmembrane helix</keyword>
<organism evidence="2 3">
    <name type="scientific">Corynebacterium endometrii</name>
    <dbReference type="NCBI Taxonomy" id="2488819"/>
    <lineage>
        <taxon>Bacteria</taxon>
        <taxon>Bacillati</taxon>
        <taxon>Actinomycetota</taxon>
        <taxon>Actinomycetes</taxon>
        <taxon>Mycobacteriales</taxon>
        <taxon>Corynebacteriaceae</taxon>
        <taxon>Corynebacterium</taxon>
    </lineage>
</organism>
<dbReference type="AlphaFoldDB" id="A0A4P7QE04"/>
<proteinExistence type="predicted"/>
<keyword evidence="1" id="KW-0472">Membrane</keyword>
<protein>
    <recommendedName>
        <fullName evidence="4">DUF4229 domain-containing protein</fullName>
    </recommendedName>
</protein>
<feature type="transmembrane region" description="Helical" evidence="1">
    <location>
        <begin position="21"/>
        <end position="46"/>
    </location>
</feature>
<keyword evidence="1" id="KW-0812">Transmembrane</keyword>
<evidence type="ECO:0000313" key="2">
    <source>
        <dbReference type="EMBL" id="QCB27633.1"/>
    </source>
</evidence>
<name>A0A4P7QE04_9CORY</name>
<feature type="transmembrane region" description="Helical" evidence="1">
    <location>
        <begin position="52"/>
        <end position="71"/>
    </location>
</feature>
<sequence>MSEIQEPKVDPELKKSSRIAVIKYGLARLVLFIALTVIIQAIAMAIDAPIPLPFSAFLALFVALPLSMLIFTSWRMEATSSLAELSRQRREHKEWVQRELSGR</sequence>
<gene>
    <name evidence="2" type="ORF">CENDO_01655</name>
</gene>